<reference evidence="9" key="2">
    <citation type="submission" date="2012-01" db="EMBL/GenBank/DDBJ databases">
        <title>Complete sequence of chromosome of Marinitoga piezophila KA3.</title>
        <authorList>
            <person name="Lucas S."/>
            <person name="Han J."/>
            <person name="Lapidus A."/>
            <person name="Cheng J.-F."/>
            <person name="Goodwin L."/>
            <person name="Pitluck S."/>
            <person name="Peters L."/>
            <person name="Mikhailova N."/>
            <person name="Teshima H."/>
            <person name="Detter J.C."/>
            <person name="Han C."/>
            <person name="Tapia R."/>
            <person name="Land M."/>
            <person name="Hauser L."/>
            <person name="Kyrpides N."/>
            <person name="Ivanova N."/>
            <person name="Pagani I."/>
            <person name="Jebbar M."/>
            <person name="Vannier P."/>
            <person name="Oger P."/>
            <person name="Cario A."/>
            <person name="Bartlett D."/>
            <person name="Noll K.M."/>
            <person name="Woyke T."/>
        </authorList>
    </citation>
    <scope>NUCLEOTIDE SEQUENCE [LARGE SCALE GENOMIC DNA]</scope>
    <source>
        <strain evidence="9">DSM 14283 / JCM 11233 / KA3</strain>
    </source>
</reference>
<evidence type="ECO:0000313" key="8">
    <source>
        <dbReference type="EMBL" id="AEX86170.1"/>
    </source>
</evidence>
<dbReference type="GO" id="GO:0007165">
    <property type="term" value="P:signal transduction"/>
    <property type="evidence" value="ECO:0007669"/>
    <property type="project" value="UniProtKB-KW"/>
</dbReference>
<evidence type="ECO:0000259" key="7">
    <source>
        <dbReference type="PROSITE" id="PS50885"/>
    </source>
</evidence>
<evidence type="ECO:0000256" key="2">
    <source>
        <dbReference type="ARBA" id="ARBA00029447"/>
    </source>
</evidence>
<dbReference type="GO" id="GO:0006935">
    <property type="term" value="P:chemotaxis"/>
    <property type="evidence" value="ECO:0007669"/>
    <property type="project" value="UniProtKB-ARBA"/>
</dbReference>
<evidence type="ECO:0000256" key="4">
    <source>
        <dbReference type="SAM" id="Coils"/>
    </source>
</evidence>
<feature type="domain" description="Methyl-accepting transducer" evidence="6">
    <location>
        <begin position="437"/>
        <end position="673"/>
    </location>
</feature>
<dbReference type="PROSITE" id="PS50111">
    <property type="entry name" value="CHEMOTAXIS_TRANSDUC_2"/>
    <property type="match status" value="1"/>
</dbReference>
<evidence type="ECO:0000256" key="5">
    <source>
        <dbReference type="SAM" id="Phobius"/>
    </source>
</evidence>
<dbReference type="OrthoDB" id="45256at2"/>
<dbReference type="GO" id="GO:0016020">
    <property type="term" value="C:membrane"/>
    <property type="evidence" value="ECO:0007669"/>
    <property type="project" value="InterPro"/>
</dbReference>
<evidence type="ECO:0000259" key="6">
    <source>
        <dbReference type="PROSITE" id="PS50111"/>
    </source>
</evidence>
<dbReference type="PANTHER" id="PTHR32089">
    <property type="entry name" value="METHYL-ACCEPTING CHEMOTAXIS PROTEIN MCPB"/>
    <property type="match status" value="1"/>
</dbReference>
<dbReference type="CDD" id="cd11386">
    <property type="entry name" value="MCP_signal"/>
    <property type="match status" value="1"/>
</dbReference>
<dbReference type="Proteomes" id="UP000007161">
    <property type="component" value="Chromosome"/>
</dbReference>
<keyword evidence="5" id="KW-0472">Membrane</keyword>
<dbReference type="Gene3D" id="6.10.340.10">
    <property type="match status" value="1"/>
</dbReference>
<keyword evidence="1 3" id="KW-0807">Transducer</keyword>
<sequence>MKLTGKVLTMVLGITILSLISLTFFTVKSSVNSMINSDAEKLILVSKKSSNELNMYLGQVDDFLRLNSKRNLFIKNLGELKEAFHHIEELGEPDEILQKAFIDDNPYPVGEKYKLTELSGVHAQELKEYNEIHKVLHPIVKNMIDTYGFYDLFLISADGDIPYTYYKERDFATNILEGKWKDTNLGSLVRLLKEKDDNNVHYVDFASYAPSNGIPAGFAGISIKDSKGNTIGYLVVQLPINKINKVLHESAGMGESGETYVVGPDKLMRSDSRFKEGTILKQMVDTVSVQKALNGEEGWNIIKDYRGIKVISAYMPFKHAELNWALIGEIDYDESTADAKALIRISIITLVIIIVISIVVSYVFTKNLLKPLKMAVGAFAEIAKGDLTVKIDVKGNDEIAELGRSLNSMVKNLNDTMKELINISTKLNSSSTDLAAVSEENSANVQEISSQAEVIGENTENLSSAVEEVSSGIEEIATSSQNISESTQEMSQSAEETTEFAHIGQKSMNDVVKSMEGVSEETSNVAKIVSDLAGKAQNIGEIVETIGSITEQTNLLALNAAIEAARAGEAGKGFAVVADEIRKLAEESRNATDKIADILKEIQESANTANEATQKAKKEVEKTNEIIEVANKQFHEIAEKIDVVKQLSENITAASEEQSASTEEMASAVTNVSKSIAEITEKIKHIVQAIEEERDGAEEVAKESQVLSELAEQLHSITKKFRI</sequence>
<feature type="coiled-coil region" evidence="4">
    <location>
        <begin position="581"/>
        <end position="707"/>
    </location>
</feature>
<dbReference type="eggNOG" id="COG0840">
    <property type="taxonomic scope" value="Bacteria"/>
</dbReference>
<name>H2J5V1_MARPK</name>
<organism evidence="8 9">
    <name type="scientific">Marinitoga piezophila (strain DSM 14283 / JCM 11233 / KA3)</name>
    <dbReference type="NCBI Taxonomy" id="443254"/>
    <lineage>
        <taxon>Bacteria</taxon>
        <taxon>Thermotogati</taxon>
        <taxon>Thermotogota</taxon>
        <taxon>Thermotogae</taxon>
        <taxon>Petrotogales</taxon>
        <taxon>Petrotogaceae</taxon>
        <taxon>Marinitoga</taxon>
    </lineage>
</organism>
<dbReference type="STRING" id="443254.Marpi_1789"/>
<dbReference type="CDD" id="cd06225">
    <property type="entry name" value="HAMP"/>
    <property type="match status" value="1"/>
</dbReference>
<dbReference type="HOGENOM" id="CLU_000445_107_19_0"/>
<dbReference type="EMBL" id="CP003257">
    <property type="protein sequence ID" value="AEX86170.1"/>
    <property type="molecule type" value="Genomic_DNA"/>
</dbReference>
<comment type="similarity">
    <text evidence="2">Belongs to the methyl-accepting chemotaxis (MCP) protein family.</text>
</comment>
<protein>
    <submittedName>
        <fullName evidence="8">Methyl-accepting chemotaxis protein</fullName>
    </submittedName>
</protein>
<dbReference type="PROSITE" id="PS50885">
    <property type="entry name" value="HAMP"/>
    <property type="match status" value="1"/>
</dbReference>
<accession>H2J5V1</accession>
<proteinExistence type="inferred from homology"/>
<dbReference type="SUPFAM" id="SSF58104">
    <property type="entry name" value="Methyl-accepting chemotaxis protein (MCP) signaling domain"/>
    <property type="match status" value="1"/>
</dbReference>
<dbReference type="RefSeq" id="WP_014297241.1">
    <property type="nucleotide sequence ID" value="NC_016751.1"/>
</dbReference>
<feature type="transmembrane region" description="Helical" evidence="5">
    <location>
        <begin position="7"/>
        <end position="27"/>
    </location>
</feature>
<reference evidence="8 9" key="1">
    <citation type="journal article" date="2012" name="J. Bacteriol.">
        <title>Complete Genome Sequence of the Thermophilic, Piezophilic, Heterotrophic Bacterium Marinitoga piezophila KA3.</title>
        <authorList>
            <person name="Lucas S."/>
            <person name="Han J."/>
            <person name="Lapidus A."/>
            <person name="Cheng J.F."/>
            <person name="Goodwin L.A."/>
            <person name="Pitluck S."/>
            <person name="Peters L."/>
            <person name="Mikhailova N."/>
            <person name="Teshima H."/>
            <person name="Detter J.C."/>
            <person name="Han C."/>
            <person name="Tapia R."/>
            <person name="Land M."/>
            <person name="Hauser L."/>
            <person name="Kyrpides N.C."/>
            <person name="Ivanova N."/>
            <person name="Pagani I."/>
            <person name="Vannier P."/>
            <person name="Oger P."/>
            <person name="Bartlett D.H."/>
            <person name="Noll K.M."/>
            <person name="Woyke T."/>
            <person name="Jebbar M."/>
        </authorList>
    </citation>
    <scope>NUCLEOTIDE SEQUENCE [LARGE SCALE GENOMIC DNA]</scope>
    <source>
        <strain evidence="9">DSM 14283 / JCM 11233 / KA3</strain>
    </source>
</reference>
<dbReference type="InterPro" id="IPR004089">
    <property type="entry name" value="MCPsignal_dom"/>
</dbReference>
<dbReference type="FunFam" id="1.10.287.950:FF:000001">
    <property type="entry name" value="Methyl-accepting chemotaxis sensory transducer"/>
    <property type="match status" value="1"/>
</dbReference>
<keyword evidence="5" id="KW-0812">Transmembrane</keyword>
<dbReference type="KEGG" id="mpz:Marpi_1789"/>
<keyword evidence="9" id="KW-1185">Reference proteome</keyword>
<gene>
    <name evidence="8" type="ordered locus">Marpi_1789</name>
</gene>
<dbReference type="Pfam" id="PF00015">
    <property type="entry name" value="MCPsignal"/>
    <property type="match status" value="1"/>
</dbReference>
<feature type="domain" description="HAMP" evidence="7">
    <location>
        <begin position="366"/>
        <end position="418"/>
    </location>
</feature>
<keyword evidence="5" id="KW-1133">Transmembrane helix</keyword>
<dbReference type="SMART" id="SM00283">
    <property type="entry name" value="MA"/>
    <property type="match status" value="1"/>
</dbReference>
<evidence type="ECO:0000256" key="3">
    <source>
        <dbReference type="PROSITE-ProRule" id="PRU00284"/>
    </source>
</evidence>
<evidence type="ECO:0000313" key="9">
    <source>
        <dbReference type="Proteomes" id="UP000007161"/>
    </source>
</evidence>
<dbReference type="PANTHER" id="PTHR32089:SF112">
    <property type="entry name" value="LYSOZYME-LIKE PROTEIN-RELATED"/>
    <property type="match status" value="1"/>
</dbReference>
<feature type="transmembrane region" description="Helical" evidence="5">
    <location>
        <begin position="341"/>
        <end position="364"/>
    </location>
</feature>
<evidence type="ECO:0000256" key="1">
    <source>
        <dbReference type="ARBA" id="ARBA00023224"/>
    </source>
</evidence>
<dbReference type="Pfam" id="PF00672">
    <property type="entry name" value="HAMP"/>
    <property type="match status" value="1"/>
</dbReference>
<dbReference type="Gene3D" id="1.10.287.950">
    <property type="entry name" value="Methyl-accepting chemotaxis protein"/>
    <property type="match status" value="1"/>
</dbReference>
<dbReference type="InterPro" id="IPR003660">
    <property type="entry name" value="HAMP_dom"/>
</dbReference>
<dbReference type="AlphaFoldDB" id="H2J5V1"/>
<keyword evidence="4" id="KW-0175">Coiled coil</keyword>
<dbReference type="SMART" id="SM00304">
    <property type="entry name" value="HAMP"/>
    <property type="match status" value="1"/>
</dbReference>